<dbReference type="SUPFAM" id="SSF109640">
    <property type="entry name" value="KRAB domain (Kruppel-associated box)"/>
    <property type="match status" value="1"/>
</dbReference>
<dbReference type="InterPro" id="IPR001909">
    <property type="entry name" value="KRAB"/>
</dbReference>
<keyword evidence="4" id="KW-1185">Reference proteome</keyword>
<dbReference type="GO" id="GO:0006355">
    <property type="term" value="P:regulation of DNA-templated transcription"/>
    <property type="evidence" value="ECO:0007669"/>
    <property type="project" value="InterPro"/>
</dbReference>
<evidence type="ECO:0000313" key="4">
    <source>
        <dbReference type="Proteomes" id="UP001142489"/>
    </source>
</evidence>
<proteinExistence type="predicted"/>
<comment type="caution">
    <text evidence="3">The sequence shown here is derived from an EMBL/GenBank/DDBJ whole genome shotgun (WGS) entry which is preliminary data.</text>
</comment>
<name>A0A9Q1APU9_9SAUR</name>
<evidence type="ECO:0000259" key="2">
    <source>
        <dbReference type="PROSITE" id="PS50805"/>
    </source>
</evidence>
<dbReference type="InterPro" id="IPR050169">
    <property type="entry name" value="Krueppel_C2H2_ZnF"/>
</dbReference>
<dbReference type="CDD" id="cd07765">
    <property type="entry name" value="KRAB_A-box"/>
    <property type="match status" value="1"/>
</dbReference>
<feature type="region of interest" description="Disordered" evidence="1">
    <location>
        <begin position="128"/>
        <end position="148"/>
    </location>
</feature>
<dbReference type="InterPro" id="IPR036051">
    <property type="entry name" value="KRAB_dom_sf"/>
</dbReference>
<dbReference type="SMART" id="SM00349">
    <property type="entry name" value="KRAB"/>
    <property type="match status" value="1"/>
</dbReference>
<dbReference type="OrthoDB" id="9047231at2759"/>
<dbReference type="PANTHER" id="PTHR23232:SF142">
    <property type="entry name" value="GASTRULA ZINC FINGER PROTEIN XLCGF57.1-LIKE-RELATED"/>
    <property type="match status" value="1"/>
</dbReference>
<dbReference type="AlphaFoldDB" id="A0A9Q1APU9"/>
<feature type="region of interest" description="Disordered" evidence="1">
    <location>
        <begin position="1"/>
        <end position="73"/>
    </location>
</feature>
<dbReference type="Pfam" id="PF01352">
    <property type="entry name" value="KRAB"/>
    <property type="match status" value="1"/>
</dbReference>
<reference evidence="3" key="1">
    <citation type="journal article" date="2023" name="DNA Res.">
        <title>Chromosome-level genome assembly of Phrynocephalus forsythii using third-generation DNA sequencing and Hi-C analysis.</title>
        <authorList>
            <person name="Qi Y."/>
            <person name="Zhao W."/>
            <person name="Zhao Y."/>
            <person name="Niu C."/>
            <person name="Cao S."/>
            <person name="Zhang Y."/>
        </authorList>
    </citation>
    <scope>NUCLEOTIDE SEQUENCE</scope>
    <source>
        <tissue evidence="3">Muscle</tissue>
    </source>
</reference>
<dbReference type="PROSITE" id="PS50805">
    <property type="entry name" value="KRAB"/>
    <property type="match status" value="1"/>
</dbReference>
<dbReference type="Gene3D" id="6.10.140.140">
    <property type="match status" value="1"/>
</dbReference>
<dbReference type="EMBL" id="JAPFRF010000024">
    <property type="protein sequence ID" value="KAJ7303195.1"/>
    <property type="molecule type" value="Genomic_DNA"/>
</dbReference>
<dbReference type="PANTHER" id="PTHR23232">
    <property type="entry name" value="KRAB DOMAIN C2H2 ZINC FINGER"/>
    <property type="match status" value="1"/>
</dbReference>
<evidence type="ECO:0000313" key="3">
    <source>
        <dbReference type="EMBL" id="KAJ7303195.1"/>
    </source>
</evidence>
<protein>
    <recommendedName>
        <fullName evidence="2">KRAB domain-containing protein</fullName>
    </recommendedName>
</protein>
<accession>A0A9Q1APU9</accession>
<dbReference type="Proteomes" id="UP001142489">
    <property type="component" value="Unassembled WGS sequence"/>
</dbReference>
<gene>
    <name evidence="3" type="ORF">JRQ81_012130</name>
</gene>
<feature type="domain" description="KRAB" evidence="2">
    <location>
        <begin position="176"/>
        <end position="245"/>
    </location>
</feature>
<sequence>MQRRGQRGGAMLKQASSGPCPLGFEKERHVRQTSQPRIGALPSEASGGGGGGPPVTGSSSGIAMATEAGSGPSPLGERMAIRLPQKFPNQILSPGWKKEKTPLSWTLRNRRGWQEMVRRRRTIRYMQRHQKRLRKKRPMRSRAKRRRTVTSETDSGLLLLRGGVEKRTMQPPQDLVSFEEVAMYFTQREWDRLDLDQRGLYKEVMLENFTLVSSLEISKPVLISQLEEGEEPFVGVSEEDSLMVIQSVSGPFPLYGQVEIPAIQLLQDQSHLFSGKRLVCGAAH</sequence>
<organism evidence="3 4">
    <name type="scientific">Phrynocephalus forsythii</name>
    <dbReference type="NCBI Taxonomy" id="171643"/>
    <lineage>
        <taxon>Eukaryota</taxon>
        <taxon>Metazoa</taxon>
        <taxon>Chordata</taxon>
        <taxon>Craniata</taxon>
        <taxon>Vertebrata</taxon>
        <taxon>Euteleostomi</taxon>
        <taxon>Lepidosauria</taxon>
        <taxon>Squamata</taxon>
        <taxon>Bifurcata</taxon>
        <taxon>Unidentata</taxon>
        <taxon>Episquamata</taxon>
        <taxon>Toxicofera</taxon>
        <taxon>Iguania</taxon>
        <taxon>Acrodonta</taxon>
        <taxon>Agamidae</taxon>
        <taxon>Agaminae</taxon>
        <taxon>Phrynocephalus</taxon>
    </lineage>
</organism>
<evidence type="ECO:0000256" key="1">
    <source>
        <dbReference type="SAM" id="MobiDB-lite"/>
    </source>
</evidence>